<dbReference type="SUPFAM" id="SSF53850">
    <property type="entry name" value="Periplasmic binding protein-like II"/>
    <property type="match status" value="1"/>
</dbReference>
<dbReference type="InterPro" id="IPR050490">
    <property type="entry name" value="Bact_solute-bd_prot1"/>
</dbReference>
<dbReference type="Proteomes" id="UP001139347">
    <property type="component" value="Unassembled WGS sequence"/>
</dbReference>
<evidence type="ECO:0000256" key="1">
    <source>
        <dbReference type="SAM" id="MobiDB-lite"/>
    </source>
</evidence>
<feature type="signal peptide" evidence="2">
    <location>
        <begin position="1"/>
        <end position="18"/>
    </location>
</feature>
<sequence>MKRFMSLCLALIITAALAGCGSSSTTNGASNAPASGSAASPEASSEAKASEDPAELNVLVFETPNLTAQYWDAAIKRFTDKHPNIKVNKIVSPDVDRTKYAKQLLATGQFPDVLMSISVQDFLASKSLMAFEDKYVSQVPGADTMAIDGKVYQLPWGAQTISYIYYNKKMFEKAGATEPKTWAEFVDVVGKLKASGVTPLLYGGAKDPWSTTFLLDGIISTDVYSKVPDWVAKRKKGEVKFSDPLFKNAVLKWKSLVESKAFNEDGLAISYSQLQDAFLKGKGAMYPMGSWFVAAANAQTDIEVGVFPIPTDDGSIVTPYSVGGPASVSATTKYPEAAQMFATEFVTDPATVVEAVKSDALIPLEGQKVDYVYPPLFQKVVEMSNQGKKVNAFGWENGDSAMISGMVDEFNKAAQNMILGKSVDAELAALDAKWDEISSRTK</sequence>
<keyword evidence="2" id="KW-0732">Signal</keyword>
<accession>A0A9X2B4D6</accession>
<dbReference type="RefSeq" id="WP_244722492.1">
    <property type="nucleotide sequence ID" value="NZ_JALIRP010000002.1"/>
</dbReference>
<proteinExistence type="predicted"/>
<dbReference type="Pfam" id="PF01547">
    <property type="entry name" value="SBP_bac_1"/>
    <property type="match status" value="1"/>
</dbReference>
<name>A0A9X2B4D6_9BACL</name>
<dbReference type="PANTHER" id="PTHR43649">
    <property type="entry name" value="ARABINOSE-BINDING PROTEIN-RELATED"/>
    <property type="match status" value="1"/>
</dbReference>
<keyword evidence="4" id="KW-1185">Reference proteome</keyword>
<dbReference type="Gene3D" id="3.40.190.10">
    <property type="entry name" value="Periplasmic binding protein-like II"/>
    <property type="match status" value="2"/>
</dbReference>
<dbReference type="EMBL" id="JALIRP010000002">
    <property type="protein sequence ID" value="MCJ8011522.1"/>
    <property type="molecule type" value="Genomic_DNA"/>
</dbReference>
<gene>
    <name evidence="3" type="ORF">MUG84_07135</name>
</gene>
<dbReference type="AlphaFoldDB" id="A0A9X2B4D6"/>
<feature type="region of interest" description="Disordered" evidence="1">
    <location>
        <begin position="26"/>
        <end position="51"/>
    </location>
</feature>
<protein>
    <submittedName>
        <fullName evidence="3">Extracellular solute-binding protein</fullName>
    </submittedName>
</protein>
<comment type="caution">
    <text evidence="3">The sequence shown here is derived from an EMBL/GenBank/DDBJ whole genome shotgun (WGS) entry which is preliminary data.</text>
</comment>
<reference evidence="3" key="1">
    <citation type="submission" date="2022-04" db="EMBL/GenBank/DDBJ databases">
        <title>Paenibacillus mangrovi sp. nov., a novel endophytic bacterium isolated from bark of Kandelia candel.</title>
        <authorList>
            <person name="Tuo L."/>
        </authorList>
    </citation>
    <scope>NUCLEOTIDE SEQUENCE</scope>
    <source>
        <strain evidence="3">KQZ6P-2</strain>
    </source>
</reference>
<feature type="chain" id="PRO_5040771635" evidence="2">
    <location>
        <begin position="19"/>
        <end position="442"/>
    </location>
</feature>
<feature type="compositionally biased region" description="Low complexity" evidence="1">
    <location>
        <begin position="29"/>
        <end position="47"/>
    </location>
</feature>
<dbReference type="InterPro" id="IPR006059">
    <property type="entry name" value="SBP"/>
</dbReference>
<evidence type="ECO:0000313" key="4">
    <source>
        <dbReference type="Proteomes" id="UP001139347"/>
    </source>
</evidence>
<dbReference type="PROSITE" id="PS51257">
    <property type="entry name" value="PROKAR_LIPOPROTEIN"/>
    <property type="match status" value="1"/>
</dbReference>
<evidence type="ECO:0000313" key="3">
    <source>
        <dbReference type="EMBL" id="MCJ8011522.1"/>
    </source>
</evidence>
<evidence type="ECO:0000256" key="2">
    <source>
        <dbReference type="SAM" id="SignalP"/>
    </source>
</evidence>
<organism evidence="3 4">
    <name type="scientific">Paenibacillus mangrovi</name>
    <dbReference type="NCBI Taxonomy" id="2931978"/>
    <lineage>
        <taxon>Bacteria</taxon>
        <taxon>Bacillati</taxon>
        <taxon>Bacillota</taxon>
        <taxon>Bacilli</taxon>
        <taxon>Bacillales</taxon>
        <taxon>Paenibacillaceae</taxon>
        <taxon>Paenibacillus</taxon>
    </lineage>
</organism>